<evidence type="ECO:0000313" key="4">
    <source>
        <dbReference type="Proteomes" id="UP001193389"/>
    </source>
</evidence>
<name>A0A5K7S9Y1_9BACT</name>
<dbReference type="InterPro" id="IPR014729">
    <property type="entry name" value="Rossmann-like_a/b/a_fold"/>
</dbReference>
<protein>
    <recommendedName>
        <fullName evidence="2">UspA domain-containing protein</fullName>
    </recommendedName>
</protein>
<feature type="domain" description="UspA" evidence="2">
    <location>
        <begin position="234"/>
        <end position="359"/>
    </location>
</feature>
<feature type="domain" description="UspA" evidence="2">
    <location>
        <begin position="74"/>
        <end position="223"/>
    </location>
</feature>
<reference evidence="3" key="1">
    <citation type="journal article" date="2020" name="Int. J. Syst. Evol. Microbiol.">
        <title>Aquipluma nitroreducens gen. nov. sp. nov., a novel facultatively anaerobic bacterium isolated from a freshwater lake.</title>
        <authorList>
            <person name="Watanabe M."/>
            <person name="Kojima H."/>
            <person name="Fukui M."/>
        </authorList>
    </citation>
    <scope>NUCLEOTIDE SEQUENCE</scope>
    <source>
        <strain evidence="3">MeG22</strain>
    </source>
</reference>
<dbReference type="PANTHER" id="PTHR46268">
    <property type="entry name" value="STRESS RESPONSE PROTEIN NHAX"/>
    <property type="match status" value="1"/>
</dbReference>
<dbReference type="Gene3D" id="3.40.50.620">
    <property type="entry name" value="HUPs"/>
    <property type="match status" value="2"/>
</dbReference>
<dbReference type="PANTHER" id="PTHR46268:SF6">
    <property type="entry name" value="UNIVERSAL STRESS PROTEIN UP12"/>
    <property type="match status" value="1"/>
</dbReference>
<dbReference type="SUPFAM" id="SSF52402">
    <property type="entry name" value="Adenine nucleotide alpha hydrolases-like"/>
    <property type="match status" value="2"/>
</dbReference>
<dbReference type="Proteomes" id="UP001193389">
    <property type="component" value="Chromosome"/>
</dbReference>
<dbReference type="RefSeq" id="WP_318351027.1">
    <property type="nucleotide sequence ID" value="NZ_AP018694.1"/>
</dbReference>
<evidence type="ECO:0000256" key="1">
    <source>
        <dbReference type="ARBA" id="ARBA00008791"/>
    </source>
</evidence>
<dbReference type="InterPro" id="IPR006016">
    <property type="entry name" value="UspA"/>
</dbReference>
<comment type="similarity">
    <text evidence="1">Belongs to the universal stress protein A family.</text>
</comment>
<dbReference type="KEGG" id="anf:AQPE_2254"/>
<evidence type="ECO:0000313" key="3">
    <source>
        <dbReference type="EMBL" id="BBE18094.1"/>
    </source>
</evidence>
<organism evidence="3 4">
    <name type="scientific">Aquipluma nitroreducens</name>
    <dbReference type="NCBI Taxonomy" id="2010828"/>
    <lineage>
        <taxon>Bacteria</taxon>
        <taxon>Pseudomonadati</taxon>
        <taxon>Bacteroidota</taxon>
        <taxon>Bacteroidia</taxon>
        <taxon>Marinilabiliales</taxon>
        <taxon>Prolixibacteraceae</taxon>
        <taxon>Aquipluma</taxon>
    </lineage>
</organism>
<proteinExistence type="inferred from homology"/>
<dbReference type="EMBL" id="AP018694">
    <property type="protein sequence ID" value="BBE18094.1"/>
    <property type="molecule type" value="Genomic_DNA"/>
</dbReference>
<evidence type="ECO:0000259" key="2">
    <source>
        <dbReference type="Pfam" id="PF00582"/>
    </source>
</evidence>
<keyword evidence="4" id="KW-1185">Reference proteome</keyword>
<dbReference type="AlphaFoldDB" id="A0A5K7S9Y1"/>
<dbReference type="PRINTS" id="PR01438">
    <property type="entry name" value="UNVRSLSTRESS"/>
</dbReference>
<dbReference type="Pfam" id="PF00582">
    <property type="entry name" value="Usp"/>
    <property type="match status" value="2"/>
</dbReference>
<accession>A0A5K7S9Y1</accession>
<dbReference type="CDD" id="cd00293">
    <property type="entry name" value="USP-like"/>
    <property type="match status" value="2"/>
</dbReference>
<sequence length="360" mass="40917">MDNKLITLASLPHSQAEILRSLLESEDINCFLEDAMDTGVRVRIQEIDAQQAFPILERMLGKVIADFKKRENYVLIPVDFSDYSIKAAMVGFDIAEKLESKMVLYHSSPRPEFLTIPYSDVIVYDSALFLNYEMTEKETNQKFEKFLNKLTATIDAARWKKAKPEYIVKIGEADDDILSYIQIHPPRMVVMGIRGEDAKSADLIGTTTAGVIFNTKVPVLAIPEKTPDNWLSHFKTVVYATNFESHDFIAMDRLIKLVKPFGCKIICMHVNQGNDGKLDEAMLEGMREALCEKYPYAVFDCQLVHHKNLPEAIDQFIQDNGVDALALTTHRRNILTRLFNPSIAHKLLLHTKTPVLVFHA</sequence>
<gene>
    <name evidence="3" type="ORF">AQPE_2254</name>
</gene>
<dbReference type="InterPro" id="IPR006015">
    <property type="entry name" value="Universal_stress_UspA"/>
</dbReference>